<gene>
    <name evidence="2" type="ORF">GCM10009606_15750</name>
</gene>
<dbReference type="Gene3D" id="1.10.10.10">
    <property type="entry name" value="Winged helix-like DNA-binding domain superfamily/Winged helix DNA-binding domain"/>
    <property type="match status" value="1"/>
</dbReference>
<reference evidence="3" key="1">
    <citation type="journal article" date="2019" name="Int. J. Syst. Evol. Microbiol.">
        <title>The Global Catalogue of Microorganisms (GCM) 10K type strain sequencing project: providing services to taxonomists for standard genome sequencing and annotation.</title>
        <authorList>
            <consortium name="The Broad Institute Genomics Platform"/>
            <consortium name="The Broad Institute Genome Sequencing Center for Infectious Disease"/>
            <person name="Wu L."/>
            <person name="Ma J."/>
        </authorList>
    </citation>
    <scope>NUCLEOTIDE SEQUENCE [LARGE SCALE GENOMIC DNA]</scope>
    <source>
        <strain evidence="3">JCM 11813</strain>
    </source>
</reference>
<dbReference type="Pfam" id="PF00480">
    <property type="entry name" value="ROK"/>
    <property type="match status" value="1"/>
</dbReference>
<comment type="caution">
    <text evidence="2">The sequence shown here is derived from an EMBL/GenBank/DDBJ whole genome shotgun (WGS) entry which is preliminary data.</text>
</comment>
<evidence type="ECO:0000256" key="1">
    <source>
        <dbReference type="ARBA" id="ARBA00006479"/>
    </source>
</evidence>
<dbReference type="InterPro" id="IPR043129">
    <property type="entry name" value="ATPase_NBD"/>
</dbReference>
<name>A0ABP4EZZ4_9ACTN</name>
<evidence type="ECO:0000313" key="3">
    <source>
        <dbReference type="Proteomes" id="UP001499979"/>
    </source>
</evidence>
<dbReference type="PANTHER" id="PTHR18964">
    <property type="entry name" value="ROK (REPRESSOR, ORF, KINASE) FAMILY"/>
    <property type="match status" value="1"/>
</dbReference>
<dbReference type="InterPro" id="IPR036390">
    <property type="entry name" value="WH_DNA-bd_sf"/>
</dbReference>
<sequence length="420" mass="43178">MRRMAELDPPPDVLAVVRRVRALGATTRADLGRSLGVGRGVVNQRLGILRELGLVEEGGVRSSSGGRAPRELRFRAAAGHVLVAELDALSFAAGVSDLTGEIVAQEEHAVDLADGPVAVLDRLGAVWEQLCARSGVPADRVWGIGLGVPGPVEFASGRPTAPPIMPGWDGYDVRGHLAGRFAVPVWVDNEVNLEALGEARAGSGVGVADMVFVKLGVGIGSGVISGSRLHRGAQGAAGDIGHVAVVEHDEPCRCGNAGCLEVVAGGGALVRQAMERAAAEAGPHLTSTIAATASLEIADIVTAAAQGDQLALDLLTRSARLVGSTLASLVNFFNPSRLVIGGGLVEGSDLVLSTIREVVYGRSLPLATRSLAIGRSTLGPTAGLVGAAAMAVDELLADRRFHAWAPHRSPYGRPEIASLS</sequence>
<dbReference type="InterPro" id="IPR036388">
    <property type="entry name" value="WH-like_DNA-bd_sf"/>
</dbReference>
<protein>
    <submittedName>
        <fullName evidence="2">ROK family transcriptional regulator</fullName>
    </submittedName>
</protein>
<evidence type="ECO:0000313" key="2">
    <source>
        <dbReference type="EMBL" id="GAA1136505.1"/>
    </source>
</evidence>
<dbReference type="SUPFAM" id="SSF53067">
    <property type="entry name" value="Actin-like ATPase domain"/>
    <property type="match status" value="1"/>
</dbReference>
<dbReference type="Proteomes" id="UP001499979">
    <property type="component" value="Unassembled WGS sequence"/>
</dbReference>
<dbReference type="EMBL" id="BAAAJE010000006">
    <property type="protein sequence ID" value="GAA1136505.1"/>
    <property type="molecule type" value="Genomic_DNA"/>
</dbReference>
<keyword evidence="3" id="KW-1185">Reference proteome</keyword>
<dbReference type="PANTHER" id="PTHR18964:SF173">
    <property type="entry name" value="GLUCOKINASE"/>
    <property type="match status" value="1"/>
</dbReference>
<dbReference type="SUPFAM" id="SSF46785">
    <property type="entry name" value="Winged helix' DNA-binding domain"/>
    <property type="match status" value="1"/>
</dbReference>
<dbReference type="InterPro" id="IPR049874">
    <property type="entry name" value="ROK_cs"/>
</dbReference>
<dbReference type="PROSITE" id="PS01125">
    <property type="entry name" value="ROK"/>
    <property type="match status" value="1"/>
</dbReference>
<dbReference type="InterPro" id="IPR000600">
    <property type="entry name" value="ROK"/>
</dbReference>
<dbReference type="Gene3D" id="3.30.420.40">
    <property type="match status" value="2"/>
</dbReference>
<proteinExistence type="inferred from homology"/>
<organism evidence="2 3">
    <name type="scientific">Nocardioides aquiterrae</name>
    <dbReference type="NCBI Taxonomy" id="203799"/>
    <lineage>
        <taxon>Bacteria</taxon>
        <taxon>Bacillati</taxon>
        <taxon>Actinomycetota</taxon>
        <taxon>Actinomycetes</taxon>
        <taxon>Propionibacteriales</taxon>
        <taxon>Nocardioidaceae</taxon>
        <taxon>Nocardioides</taxon>
    </lineage>
</organism>
<accession>A0ABP4EZZ4</accession>
<comment type="similarity">
    <text evidence="1">Belongs to the ROK (NagC/XylR) family.</text>
</comment>